<sequence>MIRSLVSSAVAGLVGYTATRAILNSKLRTHDKVVRTNHAGNDVSLVEGPAVTAGLVAGSLLIEEPRQRAATLLVTTVSAGLGAVDDFLESGDSKGLRGHLEALARGEITTGAIKVIGIPIASIAAATILRTGRNNHGLFSSQRTTADQTWWGSTVDVVVTGGVIAGTANLFNLLDLRPGRALKAGLLTLAFMPHRHGLTWAPGAAIAGASTAAWPDDLDGAVMLGDTGANALGAALGTILVENSTAKQRALVLTGLVGLTLLSEKVSFTSIIESTPGLREIDAFGREVV</sequence>
<dbReference type="RefSeq" id="WP_069600340.1">
    <property type="nucleotide sequence ID" value="NZ_CP017150.1"/>
</dbReference>
<dbReference type="OrthoDB" id="2679245at2"/>
<reference evidence="2" key="1">
    <citation type="submission" date="2016-09" db="EMBL/GenBank/DDBJ databases">
        <title>Complete Genome Sequence of Brevibacterium linens SMQ-1335.</title>
        <authorList>
            <person name="de Melo A.G."/>
            <person name="Labrie S.J."/>
            <person name="Dumaresq J."/>
            <person name="Roberts R.J."/>
            <person name="Tremblay D.M."/>
            <person name="Moineau S."/>
        </authorList>
    </citation>
    <scope>NUCLEOTIDE SEQUENCE [LARGE SCALE GENOMIC DNA]</scope>
    <source>
        <strain evidence="2">SMQ-1335</strain>
    </source>
</reference>
<name>A0A1D7W547_BREAU</name>
<dbReference type="eggNOG" id="COG0472">
    <property type="taxonomic scope" value="Bacteria"/>
</dbReference>
<dbReference type="AlphaFoldDB" id="A0A1D7W547"/>
<dbReference type="Proteomes" id="UP000094793">
    <property type="component" value="Chromosome"/>
</dbReference>
<evidence type="ECO:0000313" key="2">
    <source>
        <dbReference type="Proteomes" id="UP000094793"/>
    </source>
</evidence>
<protein>
    <submittedName>
        <fullName evidence="1">Uncharacterized protein</fullName>
    </submittedName>
</protein>
<organism evidence="1 2">
    <name type="scientific">Brevibacterium aurantiacum</name>
    <dbReference type="NCBI Taxonomy" id="273384"/>
    <lineage>
        <taxon>Bacteria</taxon>
        <taxon>Bacillati</taxon>
        <taxon>Actinomycetota</taxon>
        <taxon>Actinomycetes</taxon>
        <taxon>Micrococcales</taxon>
        <taxon>Brevibacteriaceae</taxon>
        <taxon>Brevibacterium</taxon>
    </lineage>
</organism>
<dbReference type="EMBL" id="CP017150">
    <property type="protein sequence ID" value="AOP54104.1"/>
    <property type="molecule type" value="Genomic_DNA"/>
</dbReference>
<accession>A0A1D7W547</accession>
<proteinExistence type="predicted"/>
<gene>
    <name evidence="1" type="ORF">BLSMQ_2398</name>
</gene>
<dbReference type="KEGG" id="blin:BLSMQ_2398"/>
<evidence type="ECO:0000313" key="1">
    <source>
        <dbReference type="EMBL" id="AOP54104.1"/>
    </source>
</evidence>
<dbReference type="PATRIC" id="fig|1703.10.peg.2468"/>